<comment type="function">
    <text evidence="9">Catalyzes a mechanistically unusual reaction, the ATP-dependent insertion of CO2 between the N7 and N8 nitrogen atoms of 7,8-diaminopelargonic acid (DAPA, also called 7,8-diammoniononanoate) to form a ureido ring.</text>
</comment>
<feature type="binding site" evidence="9">
    <location>
        <begin position="132"/>
        <end position="135"/>
    </location>
    <ligand>
        <name>ATP</name>
        <dbReference type="ChEBI" id="CHEBI:30616"/>
    </ligand>
</feature>
<dbReference type="InterPro" id="IPR027417">
    <property type="entry name" value="P-loop_NTPase"/>
</dbReference>
<keyword evidence="3 9" id="KW-0479">Metal-binding</keyword>
<comment type="catalytic activity">
    <reaction evidence="9">
        <text>(7R,8S)-7,8-diammoniononanoate + CO2 + ATP = (4R,5S)-dethiobiotin + ADP + phosphate + 3 H(+)</text>
        <dbReference type="Rhea" id="RHEA:15805"/>
        <dbReference type="ChEBI" id="CHEBI:15378"/>
        <dbReference type="ChEBI" id="CHEBI:16526"/>
        <dbReference type="ChEBI" id="CHEBI:30616"/>
        <dbReference type="ChEBI" id="CHEBI:43474"/>
        <dbReference type="ChEBI" id="CHEBI:149469"/>
        <dbReference type="ChEBI" id="CHEBI:149473"/>
        <dbReference type="ChEBI" id="CHEBI:456216"/>
        <dbReference type="EC" id="6.3.3.3"/>
    </reaction>
</comment>
<evidence type="ECO:0000256" key="6">
    <source>
        <dbReference type="ARBA" id="ARBA00022840"/>
    </source>
</evidence>
<feature type="binding site" evidence="9">
    <location>
        <position position="69"/>
    </location>
    <ligand>
        <name>ATP</name>
        <dbReference type="ChEBI" id="CHEBI:30616"/>
    </ligand>
</feature>
<dbReference type="HAMAP" id="MF_00336">
    <property type="entry name" value="BioD"/>
    <property type="match status" value="1"/>
</dbReference>
<comment type="subcellular location">
    <subcellularLocation>
        <location evidence="9">Cytoplasm</location>
    </subcellularLocation>
</comment>
<comment type="cofactor">
    <cofactor evidence="9">
        <name>Mg(2+)</name>
        <dbReference type="ChEBI" id="CHEBI:18420"/>
    </cofactor>
</comment>
<evidence type="ECO:0000256" key="1">
    <source>
        <dbReference type="ARBA" id="ARBA00022490"/>
    </source>
</evidence>
<evidence type="ECO:0000313" key="11">
    <source>
        <dbReference type="Proteomes" id="UP001222275"/>
    </source>
</evidence>
<organism evidence="10 11">
    <name type="scientific">Thiomicrorhabdus lithotrophica</name>
    <dbReference type="NCBI Taxonomy" id="2949997"/>
    <lineage>
        <taxon>Bacteria</taxon>
        <taxon>Pseudomonadati</taxon>
        <taxon>Pseudomonadota</taxon>
        <taxon>Gammaproteobacteria</taxon>
        <taxon>Thiotrichales</taxon>
        <taxon>Piscirickettsiaceae</taxon>
        <taxon>Thiomicrorhabdus</taxon>
    </lineage>
</organism>
<keyword evidence="5 9" id="KW-0093">Biotin biosynthesis</keyword>
<comment type="subunit">
    <text evidence="9">Homodimer.</text>
</comment>
<evidence type="ECO:0000313" key="10">
    <source>
        <dbReference type="EMBL" id="WEJ62972.1"/>
    </source>
</evidence>
<dbReference type="PANTHER" id="PTHR43210">
    <property type="entry name" value="DETHIOBIOTIN SYNTHETASE"/>
    <property type="match status" value="1"/>
</dbReference>
<name>A0ABY8CCM9_9GAMM</name>
<keyword evidence="11" id="KW-1185">Reference proteome</keyword>
<comment type="catalytic activity">
    <reaction evidence="8">
        <text>(7R,8S)-8-amino-7-(carboxyamino)nonanoate + ATP = (4R,5S)-dethiobiotin + ADP + phosphate + H(+)</text>
        <dbReference type="Rhea" id="RHEA:63684"/>
        <dbReference type="ChEBI" id="CHEBI:15378"/>
        <dbReference type="ChEBI" id="CHEBI:30616"/>
        <dbReference type="ChEBI" id="CHEBI:43474"/>
        <dbReference type="ChEBI" id="CHEBI:149470"/>
        <dbReference type="ChEBI" id="CHEBI:149473"/>
        <dbReference type="ChEBI" id="CHEBI:456216"/>
    </reaction>
</comment>
<dbReference type="Proteomes" id="UP001222275">
    <property type="component" value="Chromosome"/>
</dbReference>
<dbReference type="NCBIfam" id="TIGR00347">
    <property type="entry name" value="bioD"/>
    <property type="match status" value="1"/>
</dbReference>
<dbReference type="CDD" id="cd03109">
    <property type="entry name" value="DTBS"/>
    <property type="match status" value="1"/>
</dbReference>
<feature type="binding site" evidence="9">
    <location>
        <position position="55"/>
    </location>
    <ligand>
        <name>substrate</name>
    </ligand>
</feature>
<evidence type="ECO:0000256" key="4">
    <source>
        <dbReference type="ARBA" id="ARBA00022741"/>
    </source>
</evidence>
<feature type="binding site" evidence="9">
    <location>
        <position position="69"/>
    </location>
    <ligand>
        <name>Mg(2+)</name>
        <dbReference type="ChEBI" id="CHEBI:18420"/>
    </ligand>
</feature>
<comment type="pathway">
    <text evidence="9">Cofactor biosynthesis; biotin biosynthesis; biotin from 7,8-diaminononanoate: step 1/2.</text>
</comment>
<dbReference type="SUPFAM" id="SSF52540">
    <property type="entry name" value="P-loop containing nucleoside triphosphate hydrolases"/>
    <property type="match status" value="1"/>
</dbReference>
<comment type="similarity">
    <text evidence="9">Belongs to the dethiobiotin synthetase family.</text>
</comment>
<feature type="binding site" evidence="9">
    <location>
        <position position="132"/>
    </location>
    <ligand>
        <name>Mg(2+)</name>
        <dbReference type="ChEBI" id="CHEBI:18420"/>
    </ligand>
</feature>
<proteinExistence type="inferred from homology"/>
<keyword evidence="6 9" id="KW-0067">ATP-binding</keyword>
<feature type="binding site" evidence="9">
    <location>
        <begin position="26"/>
        <end position="31"/>
    </location>
    <ligand>
        <name>ATP</name>
        <dbReference type="ChEBI" id="CHEBI:30616"/>
    </ligand>
</feature>
<keyword evidence="7 9" id="KW-0460">Magnesium</keyword>
<comment type="caution">
    <text evidence="9">Lacks conserved residue(s) required for the propagation of feature annotation.</text>
</comment>
<protein>
    <recommendedName>
        <fullName evidence="9">ATP-dependent dethiobiotin synthetase BioD</fullName>
        <ecNumber evidence="9">6.3.3.3</ecNumber>
    </recommendedName>
    <alternativeName>
        <fullName evidence="9">DTB synthetase</fullName>
        <shortName evidence="9">DTBS</shortName>
    </alternativeName>
    <alternativeName>
        <fullName evidence="9">Dethiobiotin synthase</fullName>
    </alternativeName>
</protein>
<dbReference type="PIRSF" id="PIRSF006755">
    <property type="entry name" value="DTB_synth"/>
    <property type="match status" value="1"/>
</dbReference>
<feature type="active site" evidence="9">
    <location>
        <position position="51"/>
    </location>
</feature>
<dbReference type="Gene3D" id="3.40.50.300">
    <property type="entry name" value="P-loop containing nucleotide triphosphate hydrolases"/>
    <property type="match status" value="1"/>
</dbReference>
<dbReference type="PANTHER" id="PTHR43210:SF2">
    <property type="entry name" value="ATP-DEPENDENT DETHIOBIOTIN SYNTHETASE BIOD 2"/>
    <property type="match status" value="1"/>
</dbReference>
<evidence type="ECO:0000256" key="7">
    <source>
        <dbReference type="ARBA" id="ARBA00022842"/>
    </source>
</evidence>
<evidence type="ECO:0000256" key="5">
    <source>
        <dbReference type="ARBA" id="ARBA00022756"/>
    </source>
</evidence>
<accession>A0ABY8CCM9</accession>
<dbReference type="EMBL" id="CP102381">
    <property type="protein sequence ID" value="WEJ62972.1"/>
    <property type="molecule type" value="Genomic_DNA"/>
</dbReference>
<keyword evidence="2 9" id="KW-0436">Ligase</keyword>
<evidence type="ECO:0000256" key="9">
    <source>
        <dbReference type="HAMAP-Rule" id="MF_00336"/>
    </source>
</evidence>
<gene>
    <name evidence="9 10" type="primary">bioD</name>
    <name evidence="10" type="ORF">NR989_01615</name>
</gene>
<feature type="binding site" evidence="9">
    <location>
        <position position="30"/>
    </location>
    <ligand>
        <name>Mg(2+)</name>
        <dbReference type="ChEBI" id="CHEBI:18420"/>
    </ligand>
</feature>
<dbReference type="GO" id="GO:0004141">
    <property type="term" value="F:dethiobiotin synthase activity"/>
    <property type="evidence" value="ECO:0007669"/>
    <property type="project" value="UniProtKB-EC"/>
</dbReference>
<evidence type="ECO:0000256" key="3">
    <source>
        <dbReference type="ARBA" id="ARBA00022723"/>
    </source>
</evidence>
<dbReference type="InterPro" id="IPR004472">
    <property type="entry name" value="DTB_synth_BioD"/>
</dbReference>
<sequence>MNESLNKTTRPGNSPGGFFITGTDTDVGKTYVAGCIAHTLIQKGYQVIPRKPIASGCIKQADGSLLSEDALFLQQSCQSNESLQTICPYQYEPPISPQTAIERAGLVISTQDLLTACQASSQLEEGDFLLVEGAGGFYSPICSDGLNKDLAQALGLPVILVVKNQLGCINHTLLSLAAIEQAGLKAHSIILNFSNETNHAQGLENWTNLPVHKVQHEESLTLQTIRDFQL</sequence>
<keyword evidence="4 9" id="KW-0547">Nucleotide-binding</keyword>
<dbReference type="Pfam" id="PF13500">
    <property type="entry name" value="AAA_26"/>
    <property type="match status" value="1"/>
</dbReference>
<keyword evidence="1 9" id="KW-0963">Cytoplasm</keyword>
<evidence type="ECO:0000256" key="2">
    <source>
        <dbReference type="ARBA" id="ARBA00022598"/>
    </source>
</evidence>
<dbReference type="RefSeq" id="WP_275595229.1">
    <property type="nucleotide sequence ID" value="NZ_CP102381.1"/>
</dbReference>
<evidence type="ECO:0000256" key="8">
    <source>
        <dbReference type="ARBA" id="ARBA00047386"/>
    </source>
</evidence>
<dbReference type="EC" id="6.3.3.3" evidence="9"/>
<reference evidence="10 11" key="1">
    <citation type="submission" date="2022-06" db="EMBL/GenBank/DDBJ databases">
        <title>Thiomicrohabdus sp. nov, an obligately chemolithoautotrophic, sulfur-oxidizing bacterium isolated from beach of Guanyin Mountain. Amoy.</title>
        <authorList>
            <person name="Zhu H."/>
        </authorList>
    </citation>
    <scope>NUCLEOTIDE SEQUENCE [LARGE SCALE GENOMIC DNA]</scope>
    <source>
        <strain evidence="10 11">XGS-01</strain>
    </source>
</reference>